<dbReference type="GO" id="GO:0044715">
    <property type="term" value="F:8-oxo-dGDP phosphatase activity"/>
    <property type="evidence" value="ECO:0007669"/>
    <property type="project" value="UniProtKB-ARBA"/>
</dbReference>
<dbReference type="SUPFAM" id="SSF55811">
    <property type="entry name" value="Nudix"/>
    <property type="match status" value="1"/>
</dbReference>
<feature type="domain" description="Nudix hydrolase" evidence="1">
    <location>
        <begin position="695"/>
        <end position="839"/>
    </location>
</feature>
<dbReference type="Gene3D" id="3.90.79.10">
    <property type="entry name" value="Nucleoside Triphosphate Pyrophosphohydrolase"/>
    <property type="match status" value="1"/>
</dbReference>
<dbReference type="FunFam" id="3.90.79.10:FF:000019">
    <property type="entry name" value="Thiamin pyrophosphokinase, putative"/>
    <property type="match status" value="1"/>
</dbReference>
<dbReference type="InterPro" id="IPR015797">
    <property type="entry name" value="NUDIX_hydrolase-like_dom_sf"/>
</dbReference>
<sequence length="874" mass="98370">MSSYLSFQWPNPQGVCCYRSFDNPNDHSIIAIKVPWLQWPNDPLEDVHSPWWVIRDKSLAAVRLWKKILHDKLSSETYHKHMKITSIVLMNEQLRLTIDDLGDGDDHLKLFYGFAADEIANMKEVKGLDLGKDVVKWIGSLSFRATAPTAPSDTIVSVPSSLTLSYLDTLPGHGDPNPFPAGFLTQIPPHVIGRFVLIKHFLLKGESFWAPYIQALPQPEDHDSWSLPPFWPDEDAELFEGTNIEVGVTSISANVKREFKTAHDLLTAESWEPELLKLFTLPLYQWAYSIFSSRSFRPSLVLGPEDQQRLPEGVKLDDFSVLMPLFDVGNHDMTTKVEWIRNERINGCSLKVEKAYQAGEQVFNNYSMKTNAELLLGYGFMLPETEALHNDYVHVRKRQPAKGEATEEYYISLRPIRDPSSLLARSKQTVQLSDSAHILGAFQHVQHDMVWDIFCTLAPPEQRSTLISEGSEQEQQEKFFSGQVSEDGRMFLQQTAAIIQHKVMQELERLLETDVEVVGGALYLDLIAASATSRLIKQSAHFIYQQRGLYKTCTIHATPAIMTPSSDLKLLDLITAIDNAPLGFATNYAPYYRLFLSPDPRPHGFILPATVSLMPWPTSFTIDHDNRTVTLNEPASGSTLTEHANAAFQEAVDKAVDDDLFPILHKEHSEYFRIVGAREFVQVERFAAPLFGIATRGAHLTGYVRGGDGGIKIWVARRSRHLFSYPGLLDSTVAGGIKASDTPLTCIKAESTEEACLPPDLVSSSVEPAGAITLANINQKSKLFHPDIIYVFDLEMPGDVIPRPGDDEVEEFVLMDCQEVVQRMLAGEFKPNVCPVMIDFLVRKGFITKENESDFEEIQRRLRREIPVPMESDA</sequence>
<reference evidence="2" key="1">
    <citation type="submission" date="2019-05" db="EMBL/GenBank/DDBJ databases">
        <authorList>
            <person name="Piombo E."/>
        </authorList>
    </citation>
    <scope>NUCLEOTIDE SEQUENCE</scope>
    <source>
        <strain evidence="2">C2S</strain>
    </source>
</reference>
<dbReference type="CDD" id="cd03676">
    <property type="entry name" value="NUDIX_Tnr3_like"/>
    <property type="match status" value="1"/>
</dbReference>
<dbReference type="GO" id="GO:0016279">
    <property type="term" value="F:protein-lysine N-methyltransferase activity"/>
    <property type="evidence" value="ECO:0007669"/>
    <property type="project" value="TreeGrafter"/>
</dbReference>
<dbReference type="PROSITE" id="PS51462">
    <property type="entry name" value="NUDIX"/>
    <property type="match status" value="1"/>
</dbReference>
<dbReference type="InterPro" id="IPR000086">
    <property type="entry name" value="NUDIX_hydrolase_dom"/>
</dbReference>
<comment type="caution">
    <text evidence="2">The sequence shown here is derived from an EMBL/GenBank/DDBJ whole genome shotgun (WGS) entry which is preliminary data.</text>
</comment>
<dbReference type="InterPro" id="IPR050600">
    <property type="entry name" value="SETD3_SETD6_MTase"/>
</dbReference>
<protein>
    <recommendedName>
        <fullName evidence="1">Nudix hydrolase domain-containing protein</fullName>
    </recommendedName>
</protein>
<dbReference type="Proteomes" id="UP000760494">
    <property type="component" value="Unassembled WGS sequence"/>
</dbReference>
<gene>
    <name evidence="2" type="ORF">C2S_11862</name>
</gene>
<name>A0A9Q9UFS9_FUSFU</name>
<dbReference type="PANTHER" id="PTHR13271:SF146">
    <property type="entry name" value="SET DOMAIN-CONTAINING PROTEIN"/>
    <property type="match status" value="1"/>
</dbReference>
<organism evidence="2 3">
    <name type="scientific">Fusarium fujikuroi</name>
    <name type="common">Bakanae and foot rot disease fungus</name>
    <name type="synonym">Gibberella fujikuroi</name>
    <dbReference type="NCBI Taxonomy" id="5127"/>
    <lineage>
        <taxon>Eukaryota</taxon>
        <taxon>Fungi</taxon>
        <taxon>Dikarya</taxon>
        <taxon>Ascomycota</taxon>
        <taxon>Pezizomycotina</taxon>
        <taxon>Sordariomycetes</taxon>
        <taxon>Hypocreomycetidae</taxon>
        <taxon>Hypocreales</taxon>
        <taxon>Nectriaceae</taxon>
        <taxon>Fusarium</taxon>
        <taxon>Fusarium fujikuroi species complex</taxon>
    </lineage>
</organism>
<dbReference type="SUPFAM" id="SSF82199">
    <property type="entry name" value="SET domain"/>
    <property type="match status" value="1"/>
</dbReference>
<dbReference type="InterPro" id="IPR046341">
    <property type="entry name" value="SET_dom_sf"/>
</dbReference>
<dbReference type="AlphaFoldDB" id="A0A9Q9UFS9"/>
<proteinExistence type="predicted"/>
<evidence type="ECO:0000259" key="1">
    <source>
        <dbReference type="PROSITE" id="PS51462"/>
    </source>
</evidence>
<accession>A0A9Q9UFS9</accession>
<evidence type="ECO:0000313" key="3">
    <source>
        <dbReference type="Proteomes" id="UP000760494"/>
    </source>
</evidence>
<dbReference type="GO" id="GO:0005634">
    <property type="term" value="C:nucleus"/>
    <property type="evidence" value="ECO:0007669"/>
    <property type="project" value="TreeGrafter"/>
</dbReference>
<dbReference type="EMBL" id="CABFJX010000404">
    <property type="protein sequence ID" value="VTT80628.1"/>
    <property type="molecule type" value="Genomic_DNA"/>
</dbReference>
<evidence type="ECO:0000313" key="2">
    <source>
        <dbReference type="EMBL" id="VTT80628.1"/>
    </source>
</evidence>
<dbReference type="PANTHER" id="PTHR13271">
    <property type="entry name" value="UNCHARACTERIZED PUTATIVE METHYLTRANSFERASE"/>
    <property type="match status" value="1"/>
</dbReference>
<dbReference type="Gene3D" id="3.90.1410.10">
    <property type="entry name" value="set domain protein methyltransferase, domain 1"/>
    <property type="match status" value="1"/>
</dbReference>